<dbReference type="STRING" id="662367.SAMN05216167_11531"/>
<gene>
    <name evidence="2" type="ORF">SAMN05216167_11531</name>
</gene>
<feature type="transmembrane region" description="Helical" evidence="1">
    <location>
        <begin position="15"/>
        <end position="42"/>
    </location>
</feature>
<evidence type="ECO:0000313" key="3">
    <source>
        <dbReference type="Proteomes" id="UP000198598"/>
    </source>
</evidence>
<sequence>MKSSSLTQNRPYRVWLFRLVAIVLFCLLGGVSIAHFIVHVCAKQHPAPPAKRPVQTLYRIHLTF</sequence>
<dbReference type="Proteomes" id="UP000198598">
    <property type="component" value="Unassembled WGS sequence"/>
</dbReference>
<reference evidence="2 3" key="1">
    <citation type="submission" date="2016-10" db="EMBL/GenBank/DDBJ databases">
        <authorList>
            <person name="de Groot N.N."/>
        </authorList>
    </citation>
    <scope>NUCLEOTIDE SEQUENCE [LARGE SCALE GENOMIC DNA]</scope>
    <source>
        <strain evidence="2 3">DSM 26130</strain>
    </source>
</reference>
<keyword evidence="3" id="KW-1185">Reference proteome</keyword>
<organism evidence="2 3">
    <name type="scientific">Spirosoma endophyticum</name>
    <dbReference type="NCBI Taxonomy" id="662367"/>
    <lineage>
        <taxon>Bacteria</taxon>
        <taxon>Pseudomonadati</taxon>
        <taxon>Bacteroidota</taxon>
        <taxon>Cytophagia</taxon>
        <taxon>Cytophagales</taxon>
        <taxon>Cytophagaceae</taxon>
        <taxon>Spirosoma</taxon>
    </lineage>
</organism>
<dbReference type="RefSeq" id="WP_143100761.1">
    <property type="nucleotide sequence ID" value="NZ_FOLQ01000015.1"/>
</dbReference>
<proteinExistence type="predicted"/>
<protein>
    <submittedName>
        <fullName evidence="2">Uncharacterized protein</fullName>
    </submittedName>
</protein>
<evidence type="ECO:0000256" key="1">
    <source>
        <dbReference type="SAM" id="Phobius"/>
    </source>
</evidence>
<keyword evidence="1" id="KW-1133">Transmembrane helix</keyword>
<dbReference type="AlphaFoldDB" id="A0A1I2B958"/>
<dbReference type="EMBL" id="FOLQ01000015">
    <property type="protein sequence ID" value="SFE52742.1"/>
    <property type="molecule type" value="Genomic_DNA"/>
</dbReference>
<keyword evidence="1" id="KW-0812">Transmembrane</keyword>
<accession>A0A1I2B958</accession>
<dbReference type="OrthoDB" id="9848013at2"/>
<name>A0A1I2B958_9BACT</name>
<evidence type="ECO:0000313" key="2">
    <source>
        <dbReference type="EMBL" id="SFE52742.1"/>
    </source>
</evidence>
<keyword evidence="1" id="KW-0472">Membrane</keyword>